<sequence>MDVIKAVACMILAMLALLDLRTRRLPNAAIAAFAALYFVDAALTKSTLASLAVHAVAGALSLALAGLIFRFGWLGGGDVKLAAAVFLWAGPEYWTVFVIVSICGLFVALTVLIATAMMRIRALAAAARRLDWIALSRGVPYGVALALGGIIAVLLQPAVGNHTTLGPLKPTVSHHAEFALPAPARLA</sequence>
<dbReference type="Pfam" id="PF01478">
    <property type="entry name" value="Peptidase_A24"/>
    <property type="match status" value="1"/>
</dbReference>
<feature type="transmembrane region" description="Helical" evidence="1">
    <location>
        <begin position="93"/>
        <end position="117"/>
    </location>
</feature>
<accession>A0A6S7BME3</accession>
<dbReference type="GO" id="GO:0016020">
    <property type="term" value="C:membrane"/>
    <property type="evidence" value="ECO:0007669"/>
    <property type="project" value="InterPro"/>
</dbReference>
<evidence type="ECO:0000256" key="1">
    <source>
        <dbReference type="SAM" id="Phobius"/>
    </source>
</evidence>
<dbReference type="AlphaFoldDB" id="A0A6S7BME3"/>
<keyword evidence="1" id="KW-0812">Transmembrane</keyword>
<keyword evidence="1" id="KW-0472">Membrane</keyword>
<dbReference type="EMBL" id="CADIKK010000037">
    <property type="protein sequence ID" value="CAB3803957.1"/>
    <property type="molecule type" value="Genomic_DNA"/>
</dbReference>
<dbReference type="RefSeq" id="WP_175152901.1">
    <property type="nucleotide sequence ID" value="NZ_CADIKK010000037.1"/>
</dbReference>
<feature type="transmembrane region" description="Helical" evidence="1">
    <location>
        <begin position="51"/>
        <end position="73"/>
    </location>
</feature>
<reference evidence="3 4" key="1">
    <citation type="submission" date="2020-04" db="EMBL/GenBank/DDBJ databases">
        <authorList>
            <person name="De Canck E."/>
        </authorList>
    </citation>
    <scope>NUCLEOTIDE SEQUENCE [LARGE SCALE GENOMIC DNA]</scope>
    <source>
        <strain evidence="3 4">LMG 28614</strain>
    </source>
</reference>
<gene>
    <name evidence="3" type="ORF">LMG28614_05919</name>
</gene>
<keyword evidence="1" id="KW-1133">Transmembrane helix</keyword>
<keyword evidence="4" id="KW-1185">Reference proteome</keyword>
<dbReference type="GO" id="GO:0004190">
    <property type="term" value="F:aspartic-type endopeptidase activity"/>
    <property type="evidence" value="ECO:0007669"/>
    <property type="project" value="InterPro"/>
</dbReference>
<evidence type="ECO:0000313" key="3">
    <source>
        <dbReference type="EMBL" id="CAB3803957.1"/>
    </source>
</evidence>
<dbReference type="Gene3D" id="1.20.120.1220">
    <property type="match status" value="1"/>
</dbReference>
<organism evidence="3 4">
    <name type="scientific">Paraburkholderia ultramafica</name>
    <dbReference type="NCBI Taxonomy" id="1544867"/>
    <lineage>
        <taxon>Bacteria</taxon>
        <taxon>Pseudomonadati</taxon>
        <taxon>Pseudomonadota</taxon>
        <taxon>Betaproteobacteria</taxon>
        <taxon>Burkholderiales</taxon>
        <taxon>Burkholderiaceae</taxon>
        <taxon>Paraburkholderia</taxon>
    </lineage>
</organism>
<feature type="domain" description="Prepilin type IV endopeptidase peptidase" evidence="2">
    <location>
        <begin position="7"/>
        <end position="107"/>
    </location>
</feature>
<dbReference type="Proteomes" id="UP000494365">
    <property type="component" value="Unassembled WGS sequence"/>
</dbReference>
<evidence type="ECO:0000313" key="4">
    <source>
        <dbReference type="Proteomes" id="UP000494365"/>
    </source>
</evidence>
<dbReference type="InterPro" id="IPR000045">
    <property type="entry name" value="Prepilin_IV_endopep_pep"/>
</dbReference>
<feature type="transmembrane region" description="Helical" evidence="1">
    <location>
        <begin position="138"/>
        <end position="159"/>
    </location>
</feature>
<proteinExistence type="predicted"/>
<name>A0A6S7BME3_9BURK</name>
<evidence type="ECO:0000259" key="2">
    <source>
        <dbReference type="Pfam" id="PF01478"/>
    </source>
</evidence>
<protein>
    <recommendedName>
        <fullName evidence="2">Prepilin type IV endopeptidase peptidase domain-containing protein</fullName>
    </recommendedName>
</protein>